<sequence>MMCGWFGETCIMQKKDRKISIKETCNNQVDPLYDQKTPKILFLGTKFIAKEQFIKQYKHIVNKKSIRTQLAQYKIPRKYSQYQDQQQSTKESDKIESNNNFDSIHLNQNYDQYYQNQENCNFDYKKLDKNNQQNQVCLNNKYKNDSEFSLQPIKFRNLQEKEEYTNKSLYQSSNDNSNNNFYINQYDGDEIQSDQQLRIPYRNSLQPQYINYEVTKIQINQTVERRKNVQQFNFFDCQYQQMCPCFFSNFNMLVLVFNYQDEQSVRNILEILLYFFPDNEYDEHENMDHLQNSKDFQSHRIKEDYKELFMDAKNSIPIFIVGTKHEQKNGQKIVVNKENLQNLEHILRIIKTYSQDYKIEFQEITISQNLEKKQIQQFFQPLILYSQAHLQQKKQAGQPDYTMSFIMSEIYIKNKASILNDQNSTIYNNTNNKQSNLNQSKNYKYSDLQSFQQMIIDSRQNSEIGISPTIRNNKYSISNQTTEKSNVKPKISVSKFQENE</sequence>
<evidence type="ECO:0000313" key="2">
    <source>
        <dbReference type="EMBL" id="KRX04591.1"/>
    </source>
</evidence>
<reference evidence="2 3" key="1">
    <citation type="journal article" date="2015" name="Sci. Rep.">
        <title>Genome of the facultative scuticociliatosis pathogen Pseudocohnilembus persalinus provides insight into its virulence through horizontal gene transfer.</title>
        <authorList>
            <person name="Xiong J."/>
            <person name="Wang G."/>
            <person name="Cheng J."/>
            <person name="Tian M."/>
            <person name="Pan X."/>
            <person name="Warren A."/>
            <person name="Jiang C."/>
            <person name="Yuan D."/>
            <person name="Miao W."/>
        </authorList>
    </citation>
    <scope>NUCLEOTIDE SEQUENCE [LARGE SCALE GENOMIC DNA]</scope>
    <source>
        <strain evidence="2">36N120E</strain>
    </source>
</reference>
<dbReference type="EMBL" id="LDAU01000114">
    <property type="protein sequence ID" value="KRX04591.1"/>
    <property type="molecule type" value="Genomic_DNA"/>
</dbReference>
<evidence type="ECO:0000256" key="1">
    <source>
        <dbReference type="SAM" id="MobiDB-lite"/>
    </source>
</evidence>
<dbReference type="AlphaFoldDB" id="A0A0V0QQM7"/>
<dbReference type="InterPro" id="IPR027417">
    <property type="entry name" value="P-loop_NTPase"/>
</dbReference>
<evidence type="ECO:0008006" key="4">
    <source>
        <dbReference type="Google" id="ProtNLM"/>
    </source>
</evidence>
<proteinExistence type="predicted"/>
<name>A0A0V0QQM7_PSEPJ</name>
<feature type="region of interest" description="Disordered" evidence="1">
    <location>
        <begin position="79"/>
        <end position="98"/>
    </location>
</feature>
<dbReference type="Gene3D" id="3.40.50.300">
    <property type="entry name" value="P-loop containing nucleotide triphosphate hydrolases"/>
    <property type="match status" value="1"/>
</dbReference>
<accession>A0A0V0QQM7</accession>
<gene>
    <name evidence="2" type="ORF">PPERSA_04406</name>
</gene>
<organism evidence="2 3">
    <name type="scientific">Pseudocohnilembus persalinus</name>
    <name type="common">Ciliate</name>
    <dbReference type="NCBI Taxonomy" id="266149"/>
    <lineage>
        <taxon>Eukaryota</taxon>
        <taxon>Sar</taxon>
        <taxon>Alveolata</taxon>
        <taxon>Ciliophora</taxon>
        <taxon>Intramacronucleata</taxon>
        <taxon>Oligohymenophorea</taxon>
        <taxon>Scuticociliatia</taxon>
        <taxon>Philasterida</taxon>
        <taxon>Pseudocohnilembidae</taxon>
        <taxon>Pseudocohnilembus</taxon>
    </lineage>
</organism>
<dbReference type="InParanoid" id="A0A0V0QQM7"/>
<comment type="caution">
    <text evidence="2">The sequence shown here is derived from an EMBL/GenBank/DDBJ whole genome shotgun (WGS) entry which is preliminary data.</text>
</comment>
<keyword evidence="3" id="KW-1185">Reference proteome</keyword>
<dbReference type="Proteomes" id="UP000054937">
    <property type="component" value="Unassembled WGS sequence"/>
</dbReference>
<evidence type="ECO:0000313" key="3">
    <source>
        <dbReference type="Proteomes" id="UP000054937"/>
    </source>
</evidence>
<feature type="compositionally biased region" description="Polar residues" evidence="1">
    <location>
        <begin position="80"/>
        <end position="89"/>
    </location>
</feature>
<feature type="region of interest" description="Disordered" evidence="1">
    <location>
        <begin position="478"/>
        <end position="500"/>
    </location>
</feature>
<protein>
    <recommendedName>
        <fullName evidence="4">P-loop containing nucleoside triphosphate hydrolase</fullName>
    </recommendedName>
</protein>